<evidence type="ECO:0000313" key="1">
    <source>
        <dbReference type="Ensembl" id="ENSATEP00000036562.2"/>
    </source>
</evidence>
<evidence type="ECO:0000313" key="2">
    <source>
        <dbReference type="Proteomes" id="UP000265040"/>
    </source>
</evidence>
<dbReference type="Proteomes" id="UP000265040">
    <property type="component" value="Chromosome 5"/>
</dbReference>
<reference evidence="1" key="1">
    <citation type="submission" date="2021-04" db="EMBL/GenBank/DDBJ databases">
        <authorList>
            <consortium name="Wellcome Sanger Institute Data Sharing"/>
        </authorList>
    </citation>
    <scope>NUCLEOTIDE SEQUENCE [LARGE SCALE GENOMIC DNA]</scope>
</reference>
<dbReference type="InParanoid" id="A0A3Q1JN41"/>
<sequence>MWILERLSADWRTGSIAPPAFEISGQAKLQHVGVSSCIIKQSRERGNATVSPHSCLHSGPRRIKQNVAAGKLGVLR</sequence>
<reference evidence="1" key="3">
    <citation type="submission" date="2025-09" db="UniProtKB">
        <authorList>
            <consortium name="Ensembl"/>
        </authorList>
    </citation>
    <scope>IDENTIFICATION</scope>
</reference>
<organism evidence="1 2">
    <name type="scientific">Anabas testudineus</name>
    <name type="common">Climbing perch</name>
    <name type="synonym">Anthias testudineus</name>
    <dbReference type="NCBI Taxonomy" id="64144"/>
    <lineage>
        <taxon>Eukaryota</taxon>
        <taxon>Metazoa</taxon>
        <taxon>Chordata</taxon>
        <taxon>Craniata</taxon>
        <taxon>Vertebrata</taxon>
        <taxon>Euteleostomi</taxon>
        <taxon>Actinopterygii</taxon>
        <taxon>Neopterygii</taxon>
        <taxon>Teleostei</taxon>
        <taxon>Neoteleostei</taxon>
        <taxon>Acanthomorphata</taxon>
        <taxon>Anabantaria</taxon>
        <taxon>Anabantiformes</taxon>
        <taxon>Anabantoidei</taxon>
        <taxon>Anabantidae</taxon>
        <taxon>Anabas</taxon>
    </lineage>
</organism>
<accession>A0A3Q1JN41</accession>
<keyword evidence="2" id="KW-1185">Reference proteome</keyword>
<dbReference type="Ensembl" id="ENSATET00000037082.2">
    <property type="protein sequence ID" value="ENSATEP00000036562.2"/>
    <property type="gene ID" value="ENSATEG00000025127.2"/>
</dbReference>
<reference evidence="1" key="2">
    <citation type="submission" date="2025-08" db="UniProtKB">
        <authorList>
            <consortium name="Ensembl"/>
        </authorList>
    </citation>
    <scope>IDENTIFICATION</scope>
</reference>
<proteinExistence type="predicted"/>
<dbReference type="AlphaFoldDB" id="A0A3Q1JN41"/>
<protein>
    <submittedName>
        <fullName evidence="1">Uncharacterized protein</fullName>
    </submittedName>
</protein>
<name>A0A3Q1JN41_ANATE</name>